<comment type="caution">
    <text evidence="8">The sequence shown here is derived from an EMBL/GenBank/DDBJ whole genome shotgun (WGS) entry which is preliminary data.</text>
</comment>
<dbReference type="Gene3D" id="3.40.50.300">
    <property type="entry name" value="P-loop containing nucleotide triphosphate hydrolases"/>
    <property type="match status" value="1"/>
</dbReference>
<keyword evidence="5" id="KW-0472">Membrane</keyword>
<evidence type="ECO:0000313" key="9">
    <source>
        <dbReference type="Proteomes" id="UP000751190"/>
    </source>
</evidence>
<dbReference type="InterPro" id="IPR006073">
    <property type="entry name" value="GTP-bd"/>
</dbReference>
<keyword evidence="2" id="KW-0547">Nucleotide-binding</keyword>
<dbReference type="GO" id="GO:0007005">
    <property type="term" value="P:mitochondrion organization"/>
    <property type="evidence" value="ECO:0007669"/>
    <property type="project" value="UniProtKB-ARBA"/>
</dbReference>
<feature type="region of interest" description="Disordered" evidence="6">
    <location>
        <begin position="41"/>
        <end position="67"/>
    </location>
</feature>
<dbReference type="Proteomes" id="UP000751190">
    <property type="component" value="Unassembled WGS sequence"/>
</dbReference>
<name>A0A8J5X8S2_DIALT</name>
<evidence type="ECO:0000256" key="6">
    <source>
        <dbReference type="SAM" id="MobiDB-lite"/>
    </source>
</evidence>
<dbReference type="PANTHER" id="PTHR10465:SF4">
    <property type="entry name" value="DYNAMIN N-TERMINAL DOMAIN-CONTAINING PROTEIN"/>
    <property type="match status" value="1"/>
</dbReference>
<feature type="domain" description="G" evidence="7">
    <location>
        <begin position="97"/>
        <end position="226"/>
    </location>
</feature>
<keyword evidence="3" id="KW-0378">Hydrolase</keyword>
<accession>A0A8J5X8S2</accession>
<dbReference type="InterPro" id="IPR027417">
    <property type="entry name" value="P-loop_NTPase"/>
</dbReference>
<feature type="region of interest" description="Disordered" evidence="6">
    <location>
        <begin position="1"/>
        <end position="27"/>
    </location>
</feature>
<evidence type="ECO:0000256" key="3">
    <source>
        <dbReference type="ARBA" id="ARBA00022801"/>
    </source>
</evidence>
<feature type="compositionally biased region" description="Low complexity" evidence="6">
    <location>
        <begin position="56"/>
        <end position="67"/>
    </location>
</feature>
<sequence length="525" mass="55277">MGTRDVGRPPELASPLGAPSPPPGCTNERILRAISTLYAGARPGVDGPGPRGDGTPGSARPATATPTAARTARELGLRRLCAQFGVPCDPPRRKVSVLLLGTHSSGKSSFVNWYVGEQVQTTGVAVETQGISLVTSGRRRESLGGQATLQLYEALAPLGRLGAAHALSTEVCASRARLFPLLTFIDTPGLVDGGFEYAFAVEDCLDALARHADLVLLFFDPHSQALCDRMLRVVRRLCEHSRAKLRPFLSKADAIPTDAERSKVLVQLTQTLTSRTPIALRELPCIYLPTSPCAARSPPAAAAERARAADVRAPAEPSPRSPHTPFSTSARYANVEHDERGRGLVGAPSNHVNELCAEFERAVERTVQAALEQAKADAAALRDAALRRLDGACAARAANRARAARSLALLAASALPPALLCACALGEAGWLGGAARAPRADGFAPADGDAWLVDALCAPCVGALVLLHVVAQLSWRTRNVAAELGCEAVGKVEDVAAWVSDDVIPTLDALYDEYFAQSGVDRDAV</sequence>
<evidence type="ECO:0000313" key="8">
    <source>
        <dbReference type="EMBL" id="KAG8460891.1"/>
    </source>
</evidence>
<dbReference type="InterPro" id="IPR027094">
    <property type="entry name" value="Mitofusin_fam"/>
</dbReference>
<evidence type="ECO:0000256" key="2">
    <source>
        <dbReference type="ARBA" id="ARBA00022741"/>
    </source>
</evidence>
<dbReference type="GO" id="GO:0016020">
    <property type="term" value="C:membrane"/>
    <property type="evidence" value="ECO:0007669"/>
    <property type="project" value="UniProtKB-SubCell"/>
</dbReference>
<keyword evidence="9" id="KW-1185">Reference proteome</keyword>
<dbReference type="GO" id="GO:0003924">
    <property type="term" value="F:GTPase activity"/>
    <property type="evidence" value="ECO:0007669"/>
    <property type="project" value="InterPro"/>
</dbReference>
<organism evidence="8 9">
    <name type="scientific">Diacronema lutheri</name>
    <name type="common">Unicellular marine alga</name>
    <name type="synonym">Monochrysis lutheri</name>
    <dbReference type="NCBI Taxonomy" id="2081491"/>
    <lineage>
        <taxon>Eukaryota</taxon>
        <taxon>Haptista</taxon>
        <taxon>Haptophyta</taxon>
        <taxon>Pavlovophyceae</taxon>
        <taxon>Pavlovales</taxon>
        <taxon>Pavlovaceae</taxon>
        <taxon>Diacronema</taxon>
    </lineage>
</organism>
<dbReference type="GO" id="GO:0005525">
    <property type="term" value="F:GTP binding"/>
    <property type="evidence" value="ECO:0007669"/>
    <property type="project" value="UniProtKB-KW"/>
</dbReference>
<evidence type="ECO:0000256" key="1">
    <source>
        <dbReference type="ARBA" id="ARBA00004370"/>
    </source>
</evidence>
<dbReference type="AlphaFoldDB" id="A0A8J5X8S2"/>
<comment type="subcellular location">
    <subcellularLocation>
        <location evidence="1">Membrane</location>
    </subcellularLocation>
</comment>
<reference evidence="8" key="1">
    <citation type="submission" date="2021-05" db="EMBL/GenBank/DDBJ databases">
        <title>The genome of the haptophyte Pavlova lutheri (Diacronema luteri, Pavlovales) - a model for lipid biosynthesis in eukaryotic algae.</title>
        <authorList>
            <person name="Hulatt C.J."/>
            <person name="Posewitz M.C."/>
        </authorList>
    </citation>
    <scope>NUCLEOTIDE SEQUENCE</scope>
    <source>
        <strain evidence="8">NIVA-4/92</strain>
    </source>
</reference>
<dbReference type="Pfam" id="PF01926">
    <property type="entry name" value="MMR_HSR1"/>
    <property type="match status" value="1"/>
</dbReference>
<feature type="region of interest" description="Disordered" evidence="6">
    <location>
        <begin position="298"/>
        <end position="328"/>
    </location>
</feature>
<gene>
    <name evidence="8" type="ORF">KFE25_010642</name>
</gene>
<protein>
    <recommendedName>
        <fullName evidence="7">G domain-containing protein</fullName>
    </recommendedName>
</protein>
<dbReference type="EMBL" id="JAGTXO010000029">
    <property type="protein sequence ID" value="KAG8460891.1"/>
    <property type="molecule type" value="Genomic_DNA"/>
</dbReference>
<keyword evidence="4" id="KW-0342">GTP-binding</keyword>
<proteinExistence type="predicted"/>
<dbReference type="OrthoDB" id="1716625at2759"/>
<evidence type="ECO:0000259" key="7">
    <source>
        <dbReference type="Pfam" id="PF01926"/>
    </source>
</evidence>
<dbReference type="SUPFAM" id="SSF52540">
    <property type="entry name" value="P-loop containing nucleoside triphosphate hydrolases"/>
    <property type="match status" value="1"/>
</dbReference>
<evidence type="ECO:0000256" key="4">
    <source>
        <dbReference type="ARBA" id="ARBA00023134"/>
    </source>
</evidence>
<dbReference type="PANTHER" id="PTHR10465">
    <property type="entry name" value="TRANSMEMBRANE GTPASE FZO1"/>
    <property type="match status" value="1"/>
</dbReference>
<feature type="compositionally biased region" description="Gly residues" evidence="6">
    <location>
        <begin position="46"/>
        <end position="55"/>
    </location>
</feature>
<evidence type="ECO:0000256" key="5">
    <source>
        <dbReference type="ARBA" id="ARBA00023136"/>
    </source>
</evidence>